<reference evidence="4" key="2">
    <citation type="journal article" date="2023" name="IMA Fungus">
        <title>Comparative genomic study of the Penicillium genus elucidates a diverse pangenome and 15 lateral gene transfer events.</title>
        <authorList>
            <person name="Petersen C."/>
            <person name="Sorensen T."/>
            <person name="Nielsen M.R."/>
            <person name="Sondergaard T.E."/>
            <person name="Sorensen J.L."/>
            <person name="Fitzpatrick D.A."/>
            <person name="Frisvad J.C."/>
            <person name="Nielsen K.L."/>
        </authorList>
    </citation>
    <scope>NUCLEOTIDE SEQUENCE</scope>
    <source>
        <strain evidence="4">IBT 22155</strain>
    </source>
</reference>
<dbReference type="InterPro" id="IPR023149">
    <property type="entry name" value="Trans_acon_MeTrfase_C"/>
</dbReference>
<dbReference type="PANTHER" id="PTHR43861:SF1">
    <property type="entry name" value="TRANS-ACONITATE 2-METHYLTRANSFERASE"/>
    <property type="match status" value="1"/>
</dbReference>
<evidence type="ECO:0000256" key="2">
    <source>
        <dbReference type="ARBA" id="ARBA00022679"/>
    </source>
</evidence>
<protein>
    <recommendedName>
        <fullName evidence="3">Methyltransferase domain-containing protein</fullName>
    </recommendedName>
</protein>
<dbReference type="GO" id="GO:0032259">
    <property type="term" value="P:methylation"/>
    <property type="evidence" value="ECO:0007669"/>
    <property type="project" value="UniProtKB-KW"/>
</dbReference>
<dbReference type="Gene3D" id="3.40.50.150">
    <property type="entry name" value="Vaccinia Virus protein VP39"/>
    <property type="match status" value="1"/>
</dbReference>
<evidence type="ECO:0000256" key="1">
    <source>
        <dbReference type="ARBA" id="ARBA00022603"/>
    </source>
</evidence>
<dbReference type="PANTHER" id="PTHR43861">
    <property type="entry name" value="TRANS-ACONITATE 2-METHYLTRANSFERASE-RELATED"/>
    <property type="match status" value="1"/>
</dbReference>
<organism evidence="4 5">
    <name type="scientific">Penicillium bovifimosum</name>
    <dbReference type="NCBI Taxonomy" id="126998"/>
    <lineage>
        <taxon>Eukaryota</taxon>
        <taxon>Fungi</taxon>
        <taxon>Dikarya</taxon>
        <taxon>Ascomycota</taxon>
        <taxon>Pezizomycotina</taxon>
        <taxon>Eurotiomycetes</taxon>
        <taxon>Eurotiomycetidae</taxon>
        <taxon>Eurotiales</taxon>
        <taxon>Aspergillaceae</taxon>
        <taxon>Penicillium</taxon>
    </lineage>
</organism>
<gene>
    <name evidence="4" type="ORF">N7515_007263</name>
</gene>
<keyword evidence="1" id="KW-0489">Methyltransferase</keyword>
<dbReference type="RefSeq" id="XP_056521603.1">
    <property type="nucleotide sequence ID" value="XM_056668007.1"/>
</dbReference>
<dbReference type="InterPro" id="IPR029063">
    <property type="entry name" value="SAM-dependent_MTases_sf"/>
</dbReference>
<dbReference type="CDD" id="cd02440">
    <property type="entry name" value="AdoMet_MTases"/>
    <property type="match status" value="1"/>
</dbReference>
<evidence type="ECO:0000259" key="3">
    <source>
        <dbReference type="Pfam" id="PF13649"/>
    </source>
</evidence>
<proteinExistence type="predicted"/>
<dbReference type="GO" id="GO:0030798">
    <property type="term" value="F:trans-aconitate 2-methyltransferase activity"/>
    <property type="evidence" value="ECO:0007669"/>
    <property type="project" value="InterPro"/>
</dbReference>
<reference evidence="4" key="1">
    <citation type="submission" date="2022-11" db="EMBL/GenBank/DDBJ databases">
        <authorList>
            <person name="Petersen C."/>
        </authorList>
    </citation>
    <scope>NUCLEOTIDE SEQUENCE</scope>
    <source>
        <strain evidence="4">IBT 22155</strain>
    </source>
</reference>
<evidence type="ECO:0000313" key="5">
    <source>
        <dbReference type="Proteomes" id="UP001149079"/>
    </source>
</evidence>
<evidence type="ECO:0000313" key="4">
    <source>
        <dbReference type="EMBL" id="KAJ5131224.1"/>
    </source>
</evidence>
<dbReference type="Pfam" id="PF13649">
    <property type="entry name" value="Methyltransf_25"/>
    <property type="match status" value="1"/>
</dbReference>
<dbReference type="EMBL" id="JAPQKL010000005">
    <property type="protein sequence ID" value="KAJ5131224.1"/>
    <property type="molecule type" value="Genomic_DNA"/>
</dbReference>
<dbReference type="GeneID" id="81407177"/>
<comment type="caution">
    <text evidence="4">The sequence shown here is derived from an EMBL/GenBank/DDBJ whole genome shotgun (WGS) entry which is preliminary data.</text>
</comment>
<keyword evidence="5" id="KW-1185">Reference proteome</keyword>
<dbReference type="InterPro" id="IPR041698">
    <property type="entry name" value="Methyltransf_25"/>
</dbReference>
<dbReference type="SUPFAM" id="SSF53335">
    <property type="entry name" value="S-adenosyl-L-methionine-dependent methyltransferases"/>
    <property type="match status" value="1"/>
</dbReference>
<dbReference type="OrthoDB" id="66144at2759"/>
<keyword evidence="2" id="KW-0808">Transferase</keyword>
<dbReference type="Proteomes" id="UP001149079">
    <property type="component" value="Unassembled WGS sequence"/>
</dbReference>
<accession>A0A9W9L1I8</accession>
<dbReference type="Gene3D" id="1.10.150.290">
    <property type="entry name" value="S-adenosyl-L-methionine-dependent methyltransferases"/>
    <property type="match status" value="1"/>
</dbReference>
<sequence length="286" mass="32035">MPRLNPTTKLPTLLTKGLTRTLTTKPKTDWNATQYLKFESERTQPALDLLTHIPLKNPTSILDLGCGPATSTNLLATHYPTAKITALDSSPAMIARAKAQVVQRTPSILFETGNIETYTPTGPIDLFFSNAAMHWLKASERIPTIERLMQPQTPGSVFAMQVPHNLDEPSHALMWETAAEKRWGGRLDSVQRDGFMGPGELYDAVKGFCREVQIFEVSYYHSLDSHEEIVEWVKGTGLRPYLDALEEGERGVYLEGYLERLRGAYPVSGDGRVLLKYPRLFMVAVK</sequence>
<name>A0A9W9L1I8_9EURO</name>
<dbReference type="AlphaFoldDB" id="A0A9W9L1I8"/>
<feature type="domain" description="Methyltransferase" evidence="3">
    <location>
        <begin position="61"/>
        <end position="148"/>
    </location>
</feature>